<dbReference type="EMBL" id="FOES01000022">
    <property type="protein sequence ID" value="SEQ67736.1"/>
    <property type="molecule type" value="Genomic_DNA"/>
</dbReference>
<dbReference type="PROSITE" id="PS00136">
    <property type="entry name" value="SUBTILASE_ASP"/>
    <property type="match status" value="1"/>
</dbReference>
<feature type="chain" id="PRO_5038403061" evidence="11">
    <location>
        <begin position="23"/>
        <end position="486"/>
    </location>
</feature>
<keyword evidence="5 9" id="KW-0645">Protease</keyword>
<evidence type="ECO:0000256" key="10">
    <source>
        <dbReference type="RuleBase" id="RU003355"/>
    </source>
</evidence>
<evidence type="ECO:0000313" key="14">
    <source>
        <dbReference type="Proteomes" id="UP000199427"/>
    </source>
</evidence>
<dbReference type="PANTHER" id="PTHR43806:SF11">
    <property type="entry name" value="CEREVISIN-RELATED"/>
    <property type="match status" value="1"/>
</dbReference>
<dbReference type="Pfam" id="PF00082">
    <property type="entry name" value="Peptidase_S8"/>
    <property type="match status" value="1"/>
</dbReference>
<dbReference type="CDD" id="cd07482">
    <property type="entry name" value="Peptidases_S8_Lantibiotic_specific_protease"/>
    <property type="match status" value="1"/>
</dbReference>
<dbReference type="OrthoDB" id="9798386at2"/>
<gene>
    <name evidence="13" type="ORF">SAMN05216362_1225</name>
</gene>
<evidence type="ECO:0000256" key="5">
    <source>
        <dbReference type="ARBA" id="ARBA00022670"/>
    </source>
</evidence>
<feature type="signal peptide" evidence="11">
    <location>
        <begin position="1"/>
        <end position="22"/>
    </location>
</feature>
<proteinExistence type="inferred from homology"/>
<dbReference type="PANTHER" id="PTHR43806">
    <property type="entry name" value="PEPTIDASE S8"/>
    <property type="match status" value="1"/>
</dbReference>
<dbReference type="PRINTS" id="PR00723">
    <property type="entry name" value="SUBTILISIN"/>
</dbReference>
<keyword evidence="11" id="KW-0732">Signal</keyword>
<dbReference type="RefSeq" id="WP_091773946.1">
    <property type="nucleotide sequence ID" value="NZ_FOES01000022.1"/>
</dbReference>
<dbReference type="AlphaFoldDB" id="A0A1H9HZD2"/>
<feature type="active site" description="Charge relay system" evidence="9">
    <location>
        <position position="155"/>
    </location>
</feature>
<dbReference type="InterPro" id="IPR023828">
    <property type="entry name" value="Peptidase_S8_Ser-AS"/>
</dbReference>
<dbReference type="PROSITE" id="PS00138">
    <property type="entry name" value="SUBTILASE_SER"/>
    <property type="match status" value="1"/>
</dbReference>
<evidence type="ECO:0000256" key="8">
    <source>
        <dbReference type="ARBA" id="ARBA00022837"/>
    </source>
</evidence>
<dbReference type="InterPro" id="IPR022398">
    <property type="entry name" value="Peptidase_S8_His-AS"/>
</dbReference>
<evidence type="ECO:0000256" key="3">
    <source>
        <dbReference type="ARBA" id="ARBA00011073"/>
    </source>
</evidence>
<dbReference type="Proteomes" id="UP000199427">
    <property type="component" value="Unassembled WGS sequence"/>
</dbReference>
<name>A0A1H9HZD2_9BACI</name>
<evidence type="ECO:0000256" key="1">
    <source>
        <dbReference type="ARBA" id="ARBA00001913"/>
    </source>
</evidence>
<dbReference type="STRING" id="571933.SAMN05216362_1225"/>
<keyword evidence="14" id="KW-1185">Reference proteome</keyword>
<dbReference type="Gene3D" id="3.40.50.200">
    <property type="entry name" value="Peptidase S8/S53 domain"/>
    <property type="match status" value="1"/>
</dbReference>
<dbReference type="GO" id="GO:0005576">
    <property type="term" value="C:extracellular region"/>
    <property type="evidence" value="ECO:0007669"/>
    <property type="project" value="UniProtKB-SubCell"/>
</dbReference>
<dbReference type="InterPro" id="IPR008357">
    <property type="entry name" value="Lanit_process"/>
</dbReference>
<accession>A0A1H9HZD2</accession>
<protein>
    <submittedName>
        <fullName evidence="13">Subtilase family protein</fullName>
    </submittedName>
</protein>
<evidence type="ECO:0000256" key="2">
    <source>
        <dbReference type="ARBA" id="ARBA00004613"/>
    </source>
</evidence>
<organism evidence="13 14">
    <name type="scientific">Piscibacillus halophilus</name>
    <dbReference type="NCBI Taxonomy" id="571933"/>
    <lineage>
        <taxon>Bacteria</taxon>
        <taxon>Bacillati</taxon>
        <taxon>Bacillota</taxon>
        <taxon>Bacilli</taxon>
        <taxon>Bacillales</taxon>
        <taxon>Bacillaceae</taxon>
        <taxon>Piscibacillus</taxon>
    </lineage>
</organism>
<comment type="cofactor">
    <cofactor evidence="1">
        <name>Ca(2+)</name>
        <dbReference type="ChEBI" id="CHEBI:29108"/>
    </cofactor>
</comment>
<dbReference type="PROSITE" id="PS51892">
    <property type="entry name" value="SUBTILASE"/>
    <property type="match status" value="1"/>
</dbReference>
<comment type="similarity">
    <text evidence="3 9 10">Belongs to the peptidase S8 family.</text>
</comment>
<evidence type="ECO:0000256" key="7">
    <source>
        <dbReference type="ARBA" id="ARBA00022825"/>
    </source>
</evidence>
<evidence type="ECO:0000256" key="4">
    <source>
        <dbReference type="ARBA" id="ARBA00022525"/>
    </source>
</evidence>
<feature type="active site" description="Charge relay system" evidence="9">
    <location>
        <position position="428"/>
    </location>
</feature>
<dbReference type="InterPro" id="IPR036852">
    <property type="entry name" value="Peptidase_S8/S53_dom_sf"/>
</dbReference>
<evidence type="ECO:0000256" key="6">
    <source>
        <dbReference type="ARBA" id="ARBA00022801"/>
    </source>
</evidence>
<dbReference type="InterPro" id="IPR000209">
    <property type="entry name" value="Peptidase_S8/S53_dom"/>
</dbReference>
<evidence type="ECO:0000313" key="13">
    <source>
        <dbReference type="EMBL" id="SEQ67736.1"/>
    </source>
</evidence>
<keyword evidence="4" id="KW-0964">Secreted</keyword>
<evidence type="ECO:0000259" key="12">
    <source>
        <dbReference type="Pfam" id="PF00082"/>
    </source>
</evidence>
<feature type="domain" description="Peptidase S8/S53" evidence="12">
    <location>
        <begin position="147"/>
        <end position="477"/>
    </location>
</feature>
<comment type="subcellular location">
    <subcellularLocation>
        <location evidence="2">Secreted</location>
    </subcellularLocation>
</comment>
<dbReference type="InterPro" id="IPR015500">
    <property type="entry name" value="Peptidase_S8_subtilisin-rel"/>
</dbReference>
<sequence length="486" mass="51952">MKKVLTLIAAVAIALFSFSALGVGADSEDQYYSVVLKNNAKVEQFKGDLALTNAEIVYEVPEIGYYQVKGVAEDLNQIKGFKSVQAASSSLSWELPELQEIEFDGDLSGDLLDESGLESTPAYWDIQWDIQRITENGASYEEHTGSHDTVVAVIDTGINPNHVDLAPNLLPGSKNFVPAGGFQGTEPSETGDPDNYIDLHGHGSHVSGSIAGAGTGIAGVAPDLGLRAYRVFGTGSAESAWIYKAMIAAADDGSDVLSMSLGGWDLFGQTFVKDENGKWVNAGNDVADYVAYKRAAKYAEDKGAVVVVAAGNDGLDLSNNNEVMDYLNAEYGDENIEFRGTAKTVPAQLSNVINVSATGPNDVLAIYSNYGAGQIDITAPGGDRALLQQYIDEGKEDEYYDNLLYYNEFALSTGNESPTEYYFSIGTSMATPKVSAVAGLIIDQNNGDLSPAQVKRELLKDAVDEVKGQERKLFGNGHLNALKAVQ</sequence>
<evidence type="ECO:0000256" key="11">
    <source>
        <dbReference type="SAM" id="SignalP"/>
    </source>
</evidence>
<feature type="active site" description="Charge relay system" evidence="9">
    <location>
        <position position="202"/>
    </location>
</feature>
<keyword evidence="7 9" id="KW-0720">Serine protease</keyword>
<dbReference type="SUPFAM" id="SSF52743">
    <property type="entry name" value="Subtilisin-like"/>
    <property type="match status" value="1"/>
</dbReference>
<dbReference type="PROSITE" id="PS00137">
    <property type="entry name" value="SUBTILASE_HIS"/>
    <property type="match status" value="1"/>
</dbReference>
<dbReference type="GO" id="GO:0004252">
    <property type="term" value="F:serine-type endopeptidase activity"/>
    <property type="evidence" value="ECO:0007669"/>
    <property type="project" value="UniProtKB-UniRule"/>
</dbReference>
<dbReference type="InterPro" id="IPR023827">
    <property type="entry name" value="Peptidase_S8_Asp-AS"/>
</dbReference>
<keyword evidence="6 9" id="KW-0378">Hydrolase</keyword>
<reference evidence="13 14" key="1">
    <citation type="submission" date="2016-10" db="EMBL/GenBank/DDBJ databases">
        <authorList>
            <person name="de Groot N.N."/>
        </authorList>
    </citation>
    <scope>NUCLEOTIDE SEQUENCE [LARGE SCALE GENOMIC DNA]</scope>
    <source>
        <strain evidence="13 14">DSM 21633</strain>
    </source>
</reference>
<keyword evidence="8" id="KW-0106">Calcium</keyword>
<dbReference type="GO" id="GO:0006508">
    <property type="term" value="P:proteolysis"/>
    <property type="evidence" value="ECO:0007669"/>
    <property type="project" value="UniProtKB-KW"/>
</dbReference>
<evidence type="ECO:0000256" key="9">
    <source>
        <dbReference type="PROSITE-ProRule" id="PRU01240"/>
    </source>
</evidence>
<dbReference type="InterPro" id="IPR050131">
    <property type="entry name" value="Peptidase_S8_subtilisin-like"/>
</dbReference>